<evidence type="ECO:0000313" key="2">
    <source>
        <dbReference type="EMBL" id="CUU87881.1"/>
    </source>
</evidence>
<proteinExistence type="predicted"/>
<gene>
    <name evidence="2" type="ORF">ERS686654_01819</name>
</gene>
<feature type="domain" description="DUF4376" evidence="1">
    <location>
        <begin position="115"/>
        <end position="181"/>
    </location>
</feature>
<dbReference type="EMBL" id="FAVB01000005">
    <property type="protein sequence ID" value="CUU87881.1"/>
    <property type="molecule type" value="Genomic_DNA"/>
</dbReference>
<dbReference type="RefSeq" id="WP_059425978.1">
    <property type="nucleotide sequence ID" value="NZ_FAVB01000005.1"/>
</dbReference>
<keyword evidence="3" id="KW-1185">Reference proteome</keyword>
<comment type="caution">
    <text evidence="2">The sequence shown here is derived from an EMBL/GenBank/DDBJ whole genome shotgun (WGS) entry which is preliminary data.</text>
</comment>
<dbReference type="Pfam" id="PF14301">
    <property type="entry name" value="DUF4376"/>
    <property type="match status" value="1"/>
</dbReference>
<reference evidence="2 3" key="1">
    <citation type="submission" date="2015-11" db="EMBL/GenBank/DDBJ databases">
        <authorList>
            <consortium name="Pathogen Informatics"/>
        </authorList>
    </citation>
    <scope>NUCLEOTIDE SEQUENCE [LARGE SCALE GENOMIC DNA]</scope>
    <source>
        <strain evidence="2 3">006A-0059</strain>
    </source>
</reference>
<organism evidence="2 3">
    <name type="scientific">Campylobacter hyointestinalis subsp. hyointestinalis</name>
    <dbReference type="NCBI Taxonomy" id="91352"/>
    <lineage>
        <taxon>Bacteria</taxon>
        <taxon>Pseudomonadati</taxon>
        <taxon>Campylobacterota</taxon>
        <taxon>Epsilonproteobacteria</taxon>
        <taxon>Campylobacterales</taxon>
        <taxon>Campylobacteraceae</taxon>
        <taxon>Campylobacter</taxon>
    </lineage>
</organism>
<sequence>MKLYDIKGKQIVELEYISNSEGTFYISALSNAELKNYGYKKVVEDDYPKNDDPYKEVVSSGAIKADVYHISYSIVDKPAGVVAAIKYEEWKKDREAKVANIEVSLDNCKGLDGSTNNGVIFQGDETSQNRLGRAISASSIAGVGSTLWTAKNNKVYELSVAQLGEILLKAGQAQTAIWNENRPAGADI</sequence>
<dbReference type="Proteomes" id="UP000052237">
    <property type="component" value="Unassembled WGS sequence"/>
</dbReference>
<accession>A0A0S4S3R3</accession>
<name>A0A0S4S3R3_CAMHY</name>
<evidence type="ECO:0000259" key="1">
    <source>
        <dbReference type="Pfam" id="PF14301"/>
    </source>
</evidence>
<evidence type="ECO:0000313" key="3">
    <source>
        <dbReference type="Proteomes" id="UP000052237"/>
    </source>
</evidence>
<dbReference type="InterPro" id="IPR025484">
    <property type="entry name" value="DUF4376"/>
</dbReference>
<protein>
    <recommendedName>
        <fullName evidence="1">DUF4376 domain-containing protein</fullName>
    </recommendedName>
</protein>
<dbReference type="AlphaFoldDB" id="A0A0S4S3R3"/>